<keyword evidence="4 9" id="KW-0028">Amino-acid biosynthesis</keyword>
<comment type="catalytic activity">
    <reaction evidence="8 9">
        <text>(1S,2R)-1-C-(indol-3-yl)glycerol 3-phosphate + L-serine = D-glyceraldehyde 3-phosphate + L-tryptophan + H2O</text>
        <dbReference type="Rhea" id="RHEA:10532"/>
        <dbReference type="ChEBI" id="CHEBI:15377"/>
        <dbReference type="ChEBI" id="CHEBI:33384"/>
        <dbReference type="ChEBI" id="CHEBI:57912"/>
        <dbReference type="ChEBI" id="CHEBI:58866"/>
        <dbReference type="ChEBI" id="CHEBI:59776"/>
        <dbReference type="EC" id="4.2.1.20"/>
    </reaction>
</comment>
<dbReference type="InterPro" id="IPR013785">
    <property type="entry name" value="Aldolase_TIM"/>
</dbReference>
<evidence type="ECO:0000256" key="6">
    <source>
        <dbReference type="ARBA" id="ARBA00023141"/>
    </source>
</evidence>
<evidence type="ECO:0000256" key="8">
    <source>
        <dbReference type="ARBA" id="ARBA00049047"/>
    </source>
</evidence>
<keyword evidence="5 9" id="KW-0822">Tryptophan biosynthesis</keyword>
<evidence type="ECO:0000256" key="3">
    <source>
        <dbReference type="ARBA" id="ARBA00011270"/>
    </source>
</evidence>
<evidence type="ECO:0000256" key="9">
    <source>
        <dbReference type="HAMAP-Rule" id="MF_00131"/>
    </source>
</evidence>
<dbReference type="Pfam" id="PF00290">
    <property type="entry name" value="Trp_syntA"/>
    <property type="match status" value="1"/>
</dbReference>
<evidence type="ECO:0000256" key="5">
    <source>
        <dbReference type="ARBA" id="ARBA00022822"/>
    </source>
</evidence>
<dbReference type="NCBIfam" id="TIGR00262">
    <property type="entry name" value="trpA"/>
    <property type="match status" value="1"/>
</dbReference>
<dbReference type="FunFam" id="3.20.20.70:FF:000037">
    <property type="entry name" value="Tryptophan synthase alpha chain"/>
    <property type="match status" value="1"/>
</dbReference>
<dbReference type="InterPro" id="IPR011060">
    <property type="entry name" value="RibuloseP-bd_barrel"/>
</dbReference>
<comment type="pathway">
    <text evidence="2 9">Amino-acid biosynthesis; L-tryptophan biosynthesis; L-tryptophan from chorismate: step 5/5.</text>
</comment>
<dbReference type="HAMAP" id="MF_00131">
    <property type="entry name" value="Trp_synth_alpha"/>
    <property type="match status" value="1"/>
</dbReference>
<dbReference type="Gene3D" id="3.20.20.70">
    <property type="entry name" value="Aldolase class I"/>
    <property type="match status" value="1"/>
</dbReference>
<sequence length="261" mass="28649">MNKLQAKLTELKTNNKKALVAYLVAGDPDLDSTLELMHLFVKSGVDIIEIGVPFTDPIAEGPIIQKAHDRALKLNISLDLIIDMVVEFRKTDSETPIVLMGYLNTFISYSKLLNSSDELGVDAILVVDIPGELKLTNYGITNSNIDTISLISPTTSNERIQQITQNSSGFIYYVNLRGVTGSSNLDVNEIEKNINKIRQYTDIPTLAGFGIKSPEDAKILAKSADGVIVGSSIVEMIDSAKTTKDFSEIENYLKDLHKAIN</sequence>
<keyword evidence="7 9" id="KW-0456">Lyase</keyword>
<comment type="subunit">
    <text evidence="3 9">Tetramer of two alpha and two beta chains.</text>
</comment>
<dbReference type="AlphaFoldDB" id="A0A368C5Z7"/>
<dbReference type="Proteomes" id="UP000252915">
    <property type="component" value="Unassembled WGS sequence"/>
</dbReference>
<dbReference type="UniPathway" id="UPA00035">
    <property type="reaction ID" value="UER00044"/>
</dbReference>
<comment type="function">
    <text evidence="1 9">The alpha subunit is responsible for the aldol cleavage of indoleglycerol phosphate to indole and glyceraldehyde 3-phosphate.</text>
</comment>
<proteinExistence type="inferred from homology"/>
<dbReference type="SUPFAM" id="SSF51366">
    <property type="entry name" value="Ribulose-phoshate binding barrel"/>
    <property type="match status" value="1"/>
</dbReference>
<dbReference type="PANTHER" id="PTHR43406">
    <property type="entry name" value="TRYPTOPHAN SYNTHASE, ALPHA CHAIN"/>
    <property type="match status" value="1"/>
</dbReference>
<feature type="active site" description="Proton acceptor" evidence="9">
    <location>
        <position position="49"/>
    </location>
</feature>
<dbReference type="GO" id="GO:0005829">
    <property type="term" value="C:cytosol"/>
    <property type="evidence" value="ECO:0007669"/>
    <property type="project" value="TreeGrafter"/>
</dbReference>
<name>A0A368C5Z7_9GAMM</name>
<dbReference type="CDD" id="cd04724">
    <property type="entry name" value="Tryptophan_synthase_alpha"/>
    <property type="match status" value="1"/>
</dbReference>
<evidence type="ECO:0000313" key="12">
    <source>
        <dbReference type="Proteomes" id="UP000252915"/>
    </source>
</evidence>
<accession>A0A368C5Z7</accession>
<comment type="caution">
    <text evidence="11">The sequence shown here is derived from an EMBL/GenBank/DDBJ whole genome shotgun (WGS) entry which is preliminary data.</text>
</comment>
<evidence type="ECO:0000256" key="1">
    <source>
        <dbReference type="ARBA" id="ARBA00003365"/>
    </source>
</evidence>
<dbReference type="PROSITE" id="PS00167">
    <property type="entry name" value="TRP_SYNTHASE_ALPHA"/>
    <property type="match status" value="1"/>
</dbReference>
<dbReference type="InterPro" id="IPR018204">
    <property type="entry name" value="Trp_synthase_alpha_AS"/>
</dbReference>
<organism evidence="11 12">
    <name type="scientific">SAR86 cluster bacterium</name>
    <dbReference type="NCBI Taxonomy" id="2030880"/>
    <lineage>
        <taxon>Bacteria</taxon>
        <taxon>Pseudomonadati</taxon>
        <taxon>Pseudomonadota</taxon>
        <taxon>Gammaproteobacteria</taxon>
        <taxon>SAR86 cluster</taxon>
    </lineage>
</organism>
<dbReference type="EC" id="4.2.1.20" evidence="9"/>
<evidence type="ECO:0000256" key="10">
    <source>
        <dbReference type="RuleBase" id="RU003662"/>
    </source>
</evidence>
<comment type="similarity">
    <text evidence="9 10">Belongs to the TrpA family.</text>
</comment>
<feature type="active site" description="Proton acceptor" evidence="9">
    <location>
        <position position="60"/>
    </location>
</feature>
<dbReference type="PANTHER" id="PTHR43406:SF1">
    <property type="entry name" value="TRYPTOPHAN SYNTHASE ALPHA CHAIN, CHLOROPLASTIC"/>
    <property type="match status" value="1"/>
</dbReference>
<dbReference type="EMBL" id="QOPI01000015">
    <property type="protein sequence ID" value="RCL44462.1"/>
    <property type="molecule type" value="Genomic_DNA"/>
</dbReference>
<protein>
    <recommendedName>
        <fullName evidence="9">Tryptophan synthase alpha chain</fullName>
        <ecNumber evidence="9">4.2.1.20</ecNumber>
    </recommendedName>
</protein>
<evidence type="ECO:0000256" key="7">
    <source>
        <dbReference type="ARBA" id="ARBA00023239"/>
    </source>
</evidence>
<evidence type="ECO:0000256" key="2">
    <source>
        <dbReference type="ARBA" id="ARBA00004733"/>
    </source>
</evidence>
<dbReference type="GO" id="GO:0004834">
    <property type="term" value="F:tryptophan synthase activity"/>
    <property type="evidence" value="ECO:0007669"/>
    <property type="project" value="UniProtKB-UniRule"/>
</dbReference>
<dbReference type="InterPro" id="IPR002028">
    <property type="entry name" value="Trp_synthase_suA"/>
</dbReference>
<gene>
    <name evidence="9" type="primary">trpA</name>
    <name evidence="11" type="ORF">DBW92_03065</name>
</gene>
<evidence type="ECO:0000256" key="4">
    <source>
        <dbReference type="ARBA" id="ARBA00022605"/>
    </source>
</evidence>
<reference evidence="11 12" key="1">
    <citation type="journal article" date="2018" name="Microbiome">
        <title>Fine metagenomic profile of the Mediterranean stratified and mixed water columns revealed by assembly and recruitment.</title>
        <authorList>
            <person name="Haro-Moreno J.M."/>
            <person name="Lopez-Perez M."/>
            <person name="De La Torre J.R."/>
            <person name="Picazo A."/>
            <person name="Camacho A."/>
            <person name="Rodriguez-Valera F."/>
        </authorList>
    </citation>
    <scope>NUCLEOTIDE SEQUENCE [LARGE SCALE GENOMIC DNA]</scope>
    <source>
        <strain evidence="11">MED-G78</strain>
    </source>
</reference>
<keyword evidence="6 9" id="KW-0057">Aromatic amino acid biosynthesis</keyword>
<evidence type="ECO:0000313" key="11">
    <source>
        <dbReference type="EMBL" id="RCL44462.1"/>
    </source>
</evidence>